<dbReference type="InterPro" id="IPR027417">
    <property type="entry name" value="P-loop_NTPase"/>
</dbReference>
<proteinExistence type="predicted"/>
<dbReference type="Gene3D" id="3.40.50.300">
    <property type="entry name" value="P-loop containing nucleotide triphosphate hydrolases"/>
    <property type="match status" value="1"/>
</dbReference>
<dbReference type="PANTHER" id="PTHR13748">
    <property type="entry name" value="COBW-RELATED"/>
    <property type="match status" value="1"/>
</dbReference>
<organism evidence="3">
    <name type="scientific">Mediterraneibacter gnavus</name>
    <name type="common">Ruminococcus gnavus</name>
    <dbReference type="NCBI Taxonomy" id="33038"/>
    <lineage>
        <taxon>Bacteria</taxon>
        <taxon>Bacillati</taxon>
        <taxon>Bacillota</taxon>
        <taxon>Clostridia</taxon>
        <taxon>Lachnospirales</taxon>
        <taxon>Lachnospiraceae</taxon>
        <taxon>Mediterraneibacter</taxon>
    </lineage>
</organism>
<dbReference type="RefSeq" id="WP_156730389.1">
    <property type="nucleotide sequence ID" value="NZ_CACRUK010000051.1"/>
</dbReference>
<dbReference type="EMBL" id="CACRUK010000051">
    <property type="protein sequence ID" value="VYU59852.1"/>
    <property type="molecule type" value="Genomic_DNA"/>
</dbReference>
<accession>A0A6N3G5J7</accession>
<evidence type="ECO:0000259" key="2">
    <source>
        <dbReference type="Pfam" id="PF07683"/>
    </source>
</evidence>
<dbReference type="InterPro" id="IPR011629">
    <property type="entry name" value="CobW-like_C"/>
</dbReference>
<feature type="domain" description="CobW/HypB/UreG nucleotide-binding" evidence="1">
    <location>
        <begin position="5"/>
        <end position="175"/>
    </location>
</feature>
<evidence type="ECO:0000259" key="1">
    <source>
        <dbReference type="Pfam" id="PF02492"/>
    </source>
</evidence>
<evidence type="ECO:0000313" key="3">
    <source>
        <dbReference type="EMBL" id="VYU59852.1"/>
    </source>
</evidence>
<feature type="domain" description="CobW C-terminal" evidence="2">
    <location>
        <begin position="216"/>
        <end position="294"/>
    </location>
</feature>
<dbReference type="InterPro" id="IPR003495">
    <property type="entry name" value="CobW/HypB/UreG_nucleotide-bd"/>
</dbReference>
<dbReference type="GO" id="GO:0005737">
    <property type="term" value="C:cytoplasm"/>
    <property type="evidence" value="ECO:0007669"/>
    <property type="project" value="TreeGrafter"/>
</dbReference>
<dbReference type="Pfam" id="PF02492">
    <property type="entry name" value="cobW"/>
    <property type="match status" value="1"/>
</dbReference>
<dbReference type="PANTHER" id="PTHR13748:SF62">
    <property type="entry name" value="COBW DOMAIN-CONTAINING PROTEIN"/>
    <property type="match status" value="1"/>
</dbReference>
<dbReference type="Pfam" id="PF07683">
    <property type="entry name" value="CobW_C"/>
    <property type="match status" value="1"/>
</dbReference>
<gene>
    <name evidence="3" type="primary">yciC_2</name>
    <name evidence="3" type="ORF">RGLFYP19_02924</name>
</gene>
<reference evidence="3" key="1">
    <citation type="submission" date="2019-11" db="EMBL/GenBank/DDBJ databases">
        <authorList>
            <person name="Feng L."/>
        </authorList>
    </citation>
    <scope>NUCLEOTIDE SEQUENCE</scope>
    <source>
        <strain evidence="3">RgnavusLFYP19</strain>
    </source>
</reference>
<sequence>MSRLYLITGFLGAGKTTFLKQFMKQFSSERMHIIVNEFGKEGIDGELLSELGIALDEINNGSIFCSCRLDKFENVLQQVLQEKPDVIIVEASGLSDPTNVKKILNQREKFPGLEYMGCVCLLDARQFPKVYETAVVVKKQIQVSDLLLLNKKDLVKTEEIEQIQKILKAHRPDLPLHMTSYGMMEERWLQEMQKPNLETEEQLLQTADVTLRKYLLHIQEEIKLETLSHFLNMLLVDTFRIKGFVYLEDTWYLVNAVGNMLYIEPCSEKKETQKNILVILSGYGLPTKKAIRKAMEWYPEVVLKIEQGKFTKSPLYLKKVLDKS</sequence>
<dbReference type="AlphaFoldDB" id="A0A6N3G5J7"/>
<dbReference type="InterPro" id="IPR051316">
    <property type="entry name" value="Zinc-reg_GTPase_activator"/>
</dbReference>
<name>A0A6N3G5J7_MEDGN</name>
<dbReference type="SUPFAM" id="SSF52540">
    <property type="entry name" value="P-loop containing nucleoside triphosphate hydrolases"/>
    <property type="match status" value="1"/>
</dbReference>
<protein>
    <submittedName>
        <fullName evidence="3">Metal chaperone YciC</fullName>
    </submittedName>
</protein>